<dbReference type="Proteomes" id="UP000006503">
    <property type="component" value="Chromosome"/>
</dbReference>
<sequence length="81" mass="9768">MIKEFIESKKITDVKESQFRYELGKIKKRMLAENIELTNLLTIGRIQKNMKTNDRVYLFNVEVLKMLYRMLKAKGRRKKKS</sequence>
<gene>
    <name evidence="1" type="ordered locus">T1E_2897</name>
</gene>
<organism evidence="1 2">
    <name type="scientific">Pseudomonas putida (strain DOT-T1E)</name>
    <dbReference type="NCBI Taxonomy" id="1196325"/>
    <lineage>
        <taxon>Bacteria</taxon>
        <taxon>Pseudomonadati</taxon>
        <taxon>Pseudomonadota</taxon>
        <taxon>Gammaproteobacteria</taxon>
        <taxon>Pseudomonadales</taxon>
        <taxon>Pseudomonadaceae</taxon>
        <taxon>Pseudomonas</taxon>
    </lineage>
</organism>
<dbReference type="HOGENOM" id="CLU_2571198_0_0_6"/>
<evidence type="ECO:0000313" key="2">
    <source>
        <dbReference type="Proteomes" id="UP000006503"/>
    </source>
</evidence>
<name>I7C6I3_PSEPT</name>
<reference evidence="2" key="1">
    <citation type="journal article" date="2013" name="Microb. Biotechnol.">
        <title>Metabolic potential of the organic-solvent tolerant Pseudomonas putida DOT-T1E deduced from its annotated genome.</title>
        <authorList>
            <person name="Udaondo Z."/>
            <person name="Molina L."/>
            <person name="Daniels C."/>
            <person name="Gomez M.J."/>
            <person name="Molina-Henares M.A."/>
            <person name="Matilla M.A."/>
            <person name="Roca A."/>
            <person name="Fernandez M."/>
            <person name="Duque E."/>
            <person name="Segura A."/>
            <person name="Ramos J.L."/>
        </authorList>
    </citation>
    <scope>NUCLEOTIDE SEQUENCE [LARGE SCALE GENOMIC DNA]</scope>
    <source>
        <strain evidence="2">DOT-T1E</strain>
    </source>
</reference>
<dbReference type="KEGG" id="ppx:T1E_2897"/>
<accession>I7C6I3</accession>
<dbReference type="EMBL" id="CP003734">
    <property type="protein sequence ID" value="AFO48736.1"/>
    <property type="molecule type" value="Genomic_DNA"/>
</dbReference>
<protein>
    <submittedName>
        <fullName evidence="1">Uncharacterized protein</fullName>
    </submittedName>
</protein>
<proteinExistence type="predicted"/>
<dbReference type="AlphaFoldDB" id="I7C6I3"/>
<evidence type="ECO:0000313" key="1">
    <source>
        <dbReference type="EMBL" id="AFO48736.1"/>
    </source>
</evidence>